<evidence type="ECO:0000313" key="2">
    <source>
        <dbReference type="EMBL" id="GGI14085.1"/>
    </source>
</evidence>
<dbReference type="PANTHER" id="PTHR11328:SF24">
    <property type="entry name" value="MAJOR FACILITATOR SUPERFAMILY (MFS) PROFILE DOMAIN-CONTAINING PROTEIN"/>
    <property type="match status" value="1"/>
</dbReference>
<keyword evidence="3" id="KW-1185">Reference proteome</keyword>
<accession>A0A8J3AJQ6</accession>
<feature type="transmembrane region" description="Helical" evidence="1">
    <location>
        <begin position="329"/>
        <end position="348"/>
    </location>
</feature>
<dbReference type="EMBL" id="BMDH01000002">
    <property type="protein sequence ID" value="GGI14085.1"/>
    <property type="molecule type" value="Genomic_DNA"/>
</dbReference>
<dbReference type="Pfam" id="PF13347">
    <property type="entry name" value="MFS_2"/>
    <property type="match status" value="1"/>
</dbReference>
<dbReference type="InterPro" id="IPR036259">
    <property type="entry name" value="MFS_trans_sf"/>
</dbReference>
<gene>
    <name evidence="2" type="ORF">GCM10007377_09170</name>
</gene>
<sequence>MSTTRVINTRPFSIRDKIGYMFGDFGNDFTFIFASAFLMIFYTKVMGISGVIVGTLFLVARIIDAVADVTVGVLVDKASTHEGGKYRVIMMRMAAPVAIFSFLMYQGFFAQSAMWIRITYMTITYLAWGILYSCVYIPYGAMAAVISPNPKDRTSLSTFRAIGAAFAGMIVGIVTPIIVYTKDAQGNQIIRGGEHSNIFMWVALLYSILAFCCYVLCYINTVERVRIEPDTHQHTDGNQPTDNQPTKHRTIWQMIIEACSSRAMLGLMGSAVALLVSYLFLQQMVMYIYTDYFRSAKMLSMNYAIEGTVMLCITAPCATFAAKRIGHRAVAIFGSALGTISMLVLFLLHTTNGWLFLTIYNIAGIGISTFIFVAWAMVTDVIDDNEVRHGIREDATYNSVYSFARKVGQALGGWFAGLCLTLVGYQKGAQAVQSQATLDGLYNAITVLPMIFLAIMFIMLVFVYPLSKAQVDANTARLQQLRSM</sequence>
<dbReference type="SUPFAM" id="SSF103473">
    <property type="entry name" value="MFS general substrate transporter"/>
    <property type="match status" value="1"/>
</dbReference>
<feature type="transmembrane region" description="Helical" evidence="1">
    <location>
        <begin position="445"/>
        <end position="467"/>
    </location>
</feature>
<dbReference type="GO" id="GO:0008643">
    <property type="term" value="P:carbohydrate transport"/>
    <property type="evidence" value="ECO:0007669"/>
    <property type="project" value="InterPro"/>
</dbReference>
<protein>
    <submittedName>
        <fullName evidence="2">MFS transporter</fullName>
    </submittedName>
</protein>
<feature type="transmembrane region" description="Helical" evidence="1">
    <location>
        <begin position="86"/>
        <end position="105"/>
    </location>
</feature>
<dbReference type="Proteomes" id="UP000619536">
    <property type="component" value="Unassembled WGS sequence"/>
</dbReference>
<feature type="transmembrane region" description="Helical" evidence="1">
    <location>
        <begin position="48"/>
        <end position="74"/>
    </location>
</feature>
<dbReference type="InterPro" id="IPR039672">
    <property type="entry name" value="MFS_2"/>
</dbReference>
<keyword evidence="1" id="KW-1133">Transmembrane helix</keyword>
<feature type="transmembrane region" description="Helical" evidence="1">
    <location>
        <begin position="354"/>
        <end position="378"/>
    </location>
</feature>
<dbReference type="GO" id="GO:0006814">
    <property type="term" value="P:sodium ion transport"/>
    <property type="evidence" value="ECO:0007669"/>
    <property type="project" value="InterPro"/>
</dbReference>
<name>A0A8J3AJQ6_9BIFI</name>
<reference evidence="2" key="1">
    <citation type="journal article" date="2014" name="Int. J. Syst. Evol. Microbiol.">
        <title>Complete genome sequence of Corynebacterium casei LMG S-19264T (=DSM 44701T), isolated from a smear-ripened cheese.</title>
        <authorList>
            <consortium name="US DOE Joint Genome Institute (JGI-PGF)"/>
            <person name="Walter F."/>
            <person name="Albersmeier A."/>
            <person name="Kalinowski J."/>
            <person name="Ruckert C."/>
        </authorList>
    </citation>
    <scope>NUCLEOTIDE SEQUENCE</scope>
    <source>
        <strain evidence="2">CCM 8606</strain>
    </source>
</reference>
<dbReference type="GO" id="GO:0005886">
    <property type="term" value="C:plasma membrane"/>
    <property type="evidence" value="ECO:0007669"/>
    <property type="project" value="TreeGrafter"/>
</dbReference>
<dbReference type="NCBIfam" id="TIGR00792">
    <property type="entry name" value="gph"/>
    <property type="match status" value="1"/>
</dbReference>
<dbReference type="AlphaFoldDB" id="A0A8J3AJQ6"/>
<dbReference type="CDD" id="cd17332">
    <property type="entry name" value="MFS_MelB_like"/>
    <property type="match status" value="1"/>
</dbReference>
<evidence type="ECO:0000313" key="3">
    <source>
        <dbReference type="Proteomes" id="UP000619536"/>
    </source>
</evidence>
<dbReference type="InterPro" id="IPR001927">
    <property type="entry name" value="Na/Gal_symport"/>
</dbReference>
<feature type="transmembrane region" description="Helical" evidence="1">
    <location>
        <begin position="263"/>
        <end position="281"/>
    </location>
</feature>
<keyword evidence="1" id="KW-0812">Transmembrane</keyword>
<organism evidence="2 3">
    <name type="scientific">Galliscardovia ingluviei</name>
    <dbReference type="NCBI Taxonomy" id="1769422"/>
    <lineage>
        <taxon>Bacteria</taxon>
        <taxon>Bacillati</taxon>
        <taxon>Actinomycetota</taxon>
        <taxon>Actinomycetes</taxon>
        <taxon>Bifidobacteriales</taxon>
        <taxon>Bifidobacteriaceae</taxon>
        <taxon>Galliscardovia</taxon>
    </lineage>
</organism>
<dbReference type="GO" id="GO:0015293">
    <property type="term" value="F:symporter activity"/>
    <property type="evidence" value="ECO:0007669"/>
    <property type="project" value="InterPro"/>
</dbReference>
<feature type="transmembrane region" description="Helical" evidence="1">
    <location>
        <begin position="158"/>
        <end position="178"/>
    </location>
</feature>
<comment type="caution">
    <text evidence="2">The sequence shown here is derived from an EMBL/GenBank/DDBJ whole genome shotgun (WGS) entry which is preliminary data.</text>
</comment>
<keyword evidence="1" id="KW-0472">Membrane</keyword>
<proteinExistence type="predicted"/>
<dbReference type="Gene3D" id="1.20.1250.20">
    <property type="entry name" value="MFS general substrate transporter like domains"/>
    <property type="match status" value="2"/>
</dbReference>
<dbReference type="PANTHER" id="PTHR11328">
    <property type="entry name" value="MAJOR FACILITATOR SUPERFAMILY DOMAIN-CONTAINING PROTEIN"/>
    <property type="match status" value="1"/>
</dbReference>
<feature type="transmembrane region" description="Helical" evidence="1">
    <location>
        <begin position="198"/>
        <end position="219"/>
    </location>
</feature>
<feature type="transmembrane region" description="Helical" evidence="1">
    <location>
        <begin position="125"/>
        <end position="146"/>
    </location>
</feature>
<feature type="transmembrane region" description="Helical" evidence="1">
    <location>
        <begin position="21"/>
        <end position="42"/>
    </location>
</feature>
<evidence type="ECO:0000256" key="1">
    <source>
        <dbReference type="SAM" id="Phobius"/>
    </source>
</evidence>
<reference evidence="2" key="2">
    <citation type="submission" date="2020-09" db="EMBL/GenBank/DDBJ databases">
        <authorList>
            <person name="Sun Q."/>
            <person name="Sedlacek I."/>
        </authorList>
    </citation>
    <scope>NUCLEOTIDE SEQUENCE</scope>
    <source>
        <strain evidence="2">CCM 8606</strain>
    </source>
</reference>
<dbReference type="RefSeq" id="WP_188355092.1">
    <property type="nucleotide sequence ID" value="NZ_BMDH01000002.1"/>
</dbReference>
<feature type="transmembrane region" description="Helical" evidence="1">
    <location>
        <begin position="301"/>
        <end position="322"/>
    </location>
</feature>
<feature type="transmembrane region" description="Helical" evidence="1">
    <location>
        <begin position="407"/>
        <end position="425"/>
    </location>
</feature>